<evidence type="ECO:0000313" key="1">
    <source>
        <dbReference type="EMBL" id="KAJ1896055.1"/>
    </source>
</evidence>
<sequence length="1301" mass="137643">MASFTDMAGLGASLPRSRSESVISDAGTEVIGGSSSSHFHLESTFASLGEEHAILQLVINPFNEDEFLAVSPSIVRLFASRNNELHELLRWKTQRSNSAAFIGAGFLAESDIIFWDALGNISSVCSLFTVEGGSAGMHLTRGLHAEKTGESPVFVAASLDTVTAGPESGIGLTTGRPGSPVHVLSTYTSNRNTHSLSVVFPMPLSSVSGSANRPHVAIADSKVRAKNWLGSLTYFAMNGLWSEWMDGLKPEQDTTSALITCSGKFALGLESGKLRIVPSTLLVASSRADCDVSNTAPTGELDLCGHSSAITALFEWTVPTLGNCVCCGRCPSNDDHNNHSQPNDTQIASACSHSLLVSAGKDLTMRVWDMATGKCLCTLPTQSAPVVHMCPVLPPAKYASWRQTSERHNAMAAVLGSLVLAIASDNSTTLVSMDSLERVHVTPPCYEQPVRLSLRRDTGDLVILYSDDSQRCVVLSQLLGPVSKGAADKAVGSLPSISVSLVSGPSRPANESGADSGSQGWANVQMASAYNNSRKLHVRNIGGGGGGPAALLIDVELMQLYSAVSKLVPEGTGLKDIQQLLSDEAAGDLTGIGSNSRLGAYGSSKGVLQPIHASYMLMSVLCTWGISKDLDDIKQTAFMIRPPRLNVSLSFSNKYDDVHTVMFPNSQNRGHDWCVSSFLNAQRMMAILVLAGTILQGNEKRAVELINFYVGKLQAEVGPRFKNLSLLTLAQYWQSPNASLQRAARTLILSAIHSAPEKLRRAELFYWSSVLARCAPGGVDTEDLYALTIVCVIGSDYPSLLPLTARSMAASMLQALISADRVNVRARMVAVELLSRGFPTFKAYLDCQLIIRRLLGIMMSVSEDGHDKSTMQMSAAAAESGVRAGSSGPATAGMGLGIRRVMSGVSMPASGEFGSNDIGSRRPSYSHVHNSSEGPGAGALAAGTGPRAVIKPSGASRTNGSLASTPNNAMSSIARVAITSSAMRAQMKFPQLPPASSTDDDATHYSSDHGNGNASSDDCQGHHYRYHAHRPARSQRSSSGNGALGVGNTVSFNLVVLAKTALLRISVSDITLINNTVVNILQTSESIRERRGALQLVGLVAQKHPGLLYPFLEGLVATIVQAIEPKHATSRKLLIGAAGAALQGLVRAYPWVSFHPESQCLAVGCIDGRCTAYDLRTATRTAVYDTQAAAPVVAVAISPQGDRVGSFTLGDGVLSIWDPSPSALAMFARSLFWSAIDGGAVPGSSSSGTVTPIKTMKIPGAFLSRAEELPISSMMEVAKLTWTADRTLLLQIHDASFSLSL</sequence>
<keyword evidence="2" id="KW-1185">Reference proteome</keyword>
<accession>A0ACC1IKA3</accession>
<gene>
    <name evidence="1" type="ORF">LPJ66_004223</name>
</gene>
<dbReference type="EMBL" id="JANBPG010000493">
    <property type="protein sequence ID" value="KAJ1896055.1"/>
    <property type="molecule type" value="Genomic_DNA"/>
</dbReference>
<protein>
    <submittedName>
        <fullName evidence="1">Uncharacterized protein</fullName>
    </submittedName>
</protein>
<comment type="caution">
    <text evidence="1">The sequence shown here is derived from an EMBL/GenBank/DDBJ whole genome shotgun (WGS) entry which is preliminary data.</text>
</comment>
<proteinExistence type="predicted"/>
<organism evidence="1 2">
    <name type="scientific">Kickxella alabastrina</name>
    <dbReference type="NCBI Taxonomy" id="61397"/>
    <lineage>
        <taxon>Eukaryota</taxon>
        <taxon>Fungi</taxon>
        <taxon>Fungi incertae sedis</taxon>
        <taxon>Zoopagomycota</taxon>
        <taxon>Kickxellomycotina</taxon>
        <taxon>Kickxellomycetes</taxon>
        <taxon>Kickxellales</taxon>
        <taxon>Kickxellaceae</taxon>
        <taxon>Kickxella</taxon>
    </lineage>
</organism>
<reference evidence="1" key="1">
    <citation type="submission" date="2022-07" db="EMBL/GenBank/DDBJ databases">
        <title>Phylogenomic reconstructions and comparative analyses of Kickxellomycotina fungi.</title>
        <authorList>
            <person name="Reynolds N.K."/>
            <person name="Stajich J.E."/>
            <person name="Barry K."/>
            <person name="Grigoriev I.V."/>
            <person name="Crous P."/>
            <person name="Smith M.E."/>
        </authorList>
    </citation>
    <scope>NUCLEOTIDE SEQUENCE</scope>
    <source>
        <strain evidence="1">Benny 63K</strain>
    </source>
</reference>
<name>A0ACC1IKA3_9FUNG</name>
<dbReference type="Proteomes" id="UP001150581">
    <property type="component" value="Unassembled WGS sequence"/>
</dbReference>
<evidence type="ECO:0000313" key="2">
    <source>
        <dbReference type="Proteomes" id="UP001150581"/>
    </source>
</evidence>